<comment type="caution">
    <text evidence="1">The sequence shown here is derived from an EMBL/GenBank/DDBJ whole genome shotgun (WGS) entry which is preliminary data.</text>
</comment>
<dbReference type="InterPro" id="IPR044668">
    <property type="entry name" value="PuuD-like"/>
</dbReference>
<dbReference type="InterPro" id="IPR011697">
    <property type="entry name" value="Peptidase_C26"/>
</dbReference>
<reference evidence="2" key="1">
    <citation type="journal article" date="2020" name="Syst. Appl. Microbiol.">
        <title>Streptomyces alkaliterrae sp. nov., isolated from an alkaline soil, and emended descriptions of Streptomyces alkaliphilus, Streptomyces calidiresistens and Streptomyces durbertensis.</title>
        <authorList>
            <person name="Swiecimska M."/>
            <person name="Golinska P."/>
            <person name="Nouioui I."/>
            <person name="Wypij M."/>
            <person name="Rai M."/>
            <person name="Sangal V."/>
            <person name="Goodfellow M."/>
        </authorList>
    </citation>
    <scope>NUCLEOTIDE SEQUENCE [LARGE SCALE GENOMIC DNA]</scope>
    <source>
        <strain evidence="2">DSM 104538</strain>
    </source>
</reference>
<dbReference type="GO" id="GO:0016787">
    <property type="term" value="F:hydrolase activity"/>
    <property type="evidence" value="ECO:0007669"/>
    <property type="project" value="UniProtKB-KW"/>
</dbReference>
<dbReference type="PANTHER" id="PTHR43235">
    <property type="entry name" value="GLUTAMINE AMIDOTRANSFERASE PB2B2.05-RELATED"/>
    <property type="match status" value="1"/>
</dbReference>
<evidence type="ECO:0000313" key="2">
    <source>
        <dbReference type="Proteomes" id="UP000766698"/>
    </source>
</evidence>
<name>A0ABR6EFE4_9ACTN</name>
<dbReference type="CDD" id="cd01745">
    <property type="entry name" value="GATase1_2"/>
    <property type="match status" value="1"/>
</dbReference>
<dbReference type="SUPFAM" id="SSF52317">
    <property type="entry name" value="Class I glutamine amidotransferase-like"/>
    <property type="match status" value="1"/>
</dbReference>
<dbReference type="EMBL" id="WMLF01000121">
    <property type="protein sequence ID" value="MBB1244055.1"/>
    <property type="molecule type" value="Genomic_DNA"/>
</dbReference>
<dbReference type="Proteomes" id="UP000766698">
    <property type="component" value="Unassembled WGS sequence"/>
</dbReference>
<dbReference type="PANTHER" id="PTHR43235:SF1">
    <property type="entry name" value="GLUTAMINE AMIDOTRANSFERASE PB2B2.05-RELATED"/>
    <property type="match status" value="1"/>
</dbReference>
<dbReference type="Pfam" id="PF07722">
    <property type="entry name" value="Peptidase_C26"/>
    <property type="match status" value="1"/>
</dbReference>
<dbReference type="InterPro" id="IPR029062">
    <property type="entry name" value="Class_I_gatase-like"/>
</dbReference>
<keyword evidence="1" id="KW-0378">Hydrolase</keyword>
<gene>
    <name evidence="1" type="ORF">GL263_10870</name>
</gene>
<keyword evidence="2" id="KW-1185">Reference proteome</keyword>
<organism evidence="1 2">
    <name type="scientific">Streptomyces durbertensis</name>
    <dbReference type="NCBI Taxonomy" id="2448886"/>
    <lineage>
        <taxon>Bacteria</taxon>
        <taxon>Bacillati</taxon>
        <taxon>Actinomycetota</taxon>
        <taxon>Actinomycetes</taxon>
        <taxon>Kitasatosporales</taxon>
        <taxon>Streptomycetaceae</taxon>
        <taxon>Streptomyces</taxon>
    </lineage>
</organism>
<protein>
    <submittedName>
        <fullName evidence="1">Gamma-glutamyl-gamma-aminobutyrate hydrolase family protein</fullName>
    </submittedName>
</protein>
<sequence length="217" mass="23080">MQSIGYFQAVEASGAVPLGIAPVAEPALRDLYVLCEALVLPGGMDIAPELYGDERHTTTEIQPELDAMELTLLRWAEEDGKPVLGICRGAQLLNAAKGGALWQDLPTQRGASGHDSDEAGTAFHDIVIAEGSRLRRVTDAGRILVNSRHHQAVSVLGADLRAVAHAPDGVIEAIEAHGPWFALGVQWHPEELPSESPVGGGVFRALTQAASRRTVAY</sequence>
<evidence type="ECO:0000313" key="1">
    <source>
        <dbReference type="EMBL" id="MBB1244055.1"/>
    </source>
</evidence>
<dbReference type="Gene3D" id="3.40.50.880">
    <property type="match status" value="1"/>
</dbReference>
<accession>A0ABR6EFE4</accession>
<proteinExistence type="predicted"/>
<dbReference type="PROSITE" id="PS51273">
    <property type="entry name" value="GATASE_TYPE_1"/>
    <property type="match status" value="1"/>
</dbReference>